<dbReference type="EMBL" id="LUKJ01000002">
    <property type="protein sequence ID" value="KZN20510.1"/>
    <property type="molecule type" value="Genomic_DNA"/>
</dbReference>
<dbReference type="RefSeq" id="WP_063340557.1">
    <property type="nucleotide sequence ID" value="NZ_LUKJ01000002.1"/>
</dbReference>
<evidence type="ECO:0000313" key="2">
    <source>
        <dbReference type="Proteomes" id="UP000076489"/>
    </source>
</evidence>
<organism evidence="1 2">
    <name type="scientific">Pseudomonas fluorescens</name>
    <dbReference type="NCBI Taxonomy" id="294"/>
    <lineage>
        <taxon>Bacteria</taxon>
        <taxon>Pseudomonadati</taxon>
        <taxon>Pseudomonadota</taxon>
        <taxon>Gammaproteobacteria</taxon>
        <taxon>Pseudomonadales</taxon>
        <taxon>Pseudomonadaceae</taxon>
        <taxon>Pseudomonas</taxon>
    </lineage>
</organism>
<protein>
    <submittedName>
        <fullName evidence="1">Uncharacterized protein</fullName>
    </submittedName>
</protein>
<reference evidence="1 2" key="2">
    <citation type="journal article" date="2018" name="Nature">
        <title>Mutant phenotypes for thousands of bacterial genes of unknown function.</title>
        <authorList>
            <person name="Price M.N."/>
            <person name="Wetmore K.M."/>
            <person name="Waters R.J."/>
            <person name="Callaghan M."/>
            <person name="Ray J."/>
            <person name="Liu H."/>
            <person name="Kuehl J.V."/>
            <person name="Melnyk R.A."/>
            <person name="Lamson J.S."/>
            <person name="Suh Y."/>
            <person name="Carlson H.K."/>
            <person name="Esquivel Z."/>
            <person name="Sadeeshkumar H."/>
            <person name="Chakraborty R."/>
            <person name="Zane G.M."/>
            <person name="Rubin B.E."/>
            <person name="Wall J.D."/>
            <person name="Visel A."/>
            <person name="Bristow J."/>
            <person name="Blow M.J."/>
            <person name="Arkin A.P."/>
            <person name="Deutschbauer A.M."/>
        </authorList>
    </citation>
    <scope>NUCLEOTIDE SEQUENCE [LARGE SCALE GENOMIC DNA]</scope>
    <source>
        <strain evidence="1 2">FW300-N1B4</strain>
    </source>
</reference>
<proteinExistence type="predicted"/>
<name>A0A166QM80_PSEFL</name>
<gene>
    <name evidence="1" type="ORF">A1D17_02925</name>
</gene>
<comment type="caution">
    <text evidence="1">The sequence shown here is derived from an EMBL/GenBank/DDBJ whole genome shotgun (WGS) entry which is preliminary data.</text>
</comment>
<sequence>MNIQITARIERRNWYVNGQYLGDKSQFIPDAGETARELTGDFYGEWQGTRHYDGAAIVQENMDRAIEDRRLLLKNHPDSPLGDAFGYPIKLSDWGEYRIVTTASAASAI</sequence>
<dbReference type="Proteomes" id="UP000076489">
    <property type="component" value="Unassembled WGS sequence"/>
</dbReference>
<evidence type="ECO:0000313" key="1">
    <source>
        <dbReference type="EMBL" id="KZN20510.1"/>
    </source>
</evidence>
<reference evidence="2" key="1">
    <citation type="submission" date="2016-03" db="EMBL/GenBank/DDBJ databases">
        <authorList>
            <person name="Ray J."/>
            <person name="Price M."/>
            <person name="Deutschbauer A."/>
        </authorList>
    </citation>
    <scope>NUCLEOTIDE SEQUENCE [LARGE SCALE GENOMIC DNA]</scope>
    <source>
        <strain evidence="2">FW300-N1B4</strain>
    </source>
</reference>
<accession>A0A166QM80</accession>
<dbReference type="AlphaFoldDB" id="A0A166QM80"/>